<protein>
    <submittedName>
        <fullName evidence="1">Mevalonate kinase</fullName>
    </submittedName>
</protein>
<keyword evidence="2" id="KW-1185">Reference proteome</keyword>
<dbReference type="InterPro" id="IPR020568">
    <property type="entry name" value="Ribosomal_Su5_D2-typ_SF"/>
</dbReference>
<keyword evidence="1" id="KW-0418">Kinase</keyword>
<dbReference type="OrthoDB" id="5288719at2"/>
<dbReference type="EMBL" id="FOVL01000010">
    <property type="protein sequence ID" value="SFN61331.1"/>
    <property type="molecule type" value="Genomic_DNA"/>
</dbReference>
<dbReference type="SUPFAM" id="SSF54211">
    <property type="entry name" value="Ribosomal protein S5 domain 2-like"/>
    <property type="match status" value="1"/>
</dbReference>
<accession>A0A1I5AFS7</accession>
<organism evidence="1 2">
    <name type="scientific">Salegentibacter flavus</name>
    <dbReference type="NCBI Taxonomy" id="287099"/>
    <lineage>
        <taxon>Bacteria</taxon>
        <taxon>Pseudomonadati</taxon>
        <taxon>Bacteroidota</taxon>
        <taxon>Flavobacteriia</taxon>
        <taxon>Flavobacteriales</taxon>
        <taxon>Flavobacteriaceae</taxon>
        <taxon>Salegentibacter</taxon>
    </lineage>
</organism>
<reference evidence="1 2" key="1">
    <citation type="submission" date="2016-10" db="EMBL/GenBank/DDBJ databases">
        <authorList>
            <person name="de Groot N.N."/>
        </authorList>
    </citation>
    <scope>NUCLEOTIDE SEQUENCE [LARGE SCALE GENOMIC DNA]</scope>
    <source>
        <strain evidence="1 2">DSM 17794</strain>
    </source>
</reference>
<dbReference type="STRING" id="287099.SAMN05660413_01857"/>
<gene>
    <name evidence="1" type="ORF">SAMN05660413_01857</name>
</gene>
<name>A0A1I5AFS7_9FLAO</name>
<evidence type="ECO:0000313" key="2">
    <source>
        <dbReference type="Proteomes" id="UP000199153"/>
    </source>
</evidence>
<dbReference type="Gene3D" id="3.30.230.10">
    <property type="match status" value="1"/>
</dbReference>
<dbReference type="InterPro" id="IPR047765">
    <property type="entry name" value="GHMP_GYDIA-like"/>
</dbReference>
<dbReference type="NCBIfam" id="NF040656">
    <property type="entry name" value="GHMP_GYDIA"/>
    <property type="match status" value="1"/>
</dbReference>
<sequence>MKKFYSHGKLLITGEYAVLDGAKALALPTKYGQEMQVESTDKPEISWTSLDEKEDIWFGGSFILKNDNFFLKEENNKPSVLDSRLLQVLNAAKMLNPEFFSEKQGFKITTKLDFNRKWGLGSSSTLINNIASWLNIDAYKLLEKTFGGSGYDIAAAQQDSAFTYQLIKGQASVLKSHFEPQFEDKLFFVYLNQKQNSREAIAHYRNQPRENIDVLTDKISGLTEQFLHCETLHEFRVLMDLHETLISKAINLPKIKTRLFPDFSGSIKSLGGWGGDFVLATGSEEDQQYFRDKNYNTIIPFSKMKL</sequence>
<dbReference type="AlphaFoldDB" id="A0A1I5AFS7"/>
<evidence type="ECO:0000313" key="1">
    <source>
        <dbReference type="EMBL" id="SFN61331.1"/>
    </source>
</evidence>
<dbReference type="RefSeq" id="WP_093408695.1">
    <property type="nucleotide sequence ID" value="NZ_FOVL01000010.1"/>
</dbReference>
<proteinExistence type="predicted"/>
<dbReference type="GO" id="GO:0016301">
    <property type="term" value="F:kinase activity"/>
    <property type="evidence" value="ECO:0007669"/>
    <property type="project" value="UniProtKB-KW"/>
</dbReference>
<dbReference type="Proteomes" id="UP000199153">
    <property type="component" value="Unassembled WGS sequence"/>
</dbReference>
<dbReference type="InterPro" id="IPR014721">
    <property type="entry name" value="Ribsml_uS5_D2-typ_fold_subgr"/>
</dbReference>
<keyword evidence="1" id="KW-0808">Transferase</keyword>